<sequence length="302" mass="31655">MRRLAGGVAIGVVLVACAGYAAWTSGAAGGSSAAAAGPGTLVFLDGRGELSRVDRGGTARLGVRCLRSYTARGTTVCLRPVAIPAGFEAAILRGGKEVAEPIRIDGTPSRARVSPSGRLAAWTVFRSGDSYDPGAFATTTGVYDTRTGALHGSLEDFAVTVDGRPYRREDRNFWGVTFAGDDETFYVTMGSAGKVRLMRGRLGARSLSAVAEGVECPSLSPDGTRVAYKKRSGDRWRLHVMDLASLRQTPLAETGDVDDQAEWLDDATVAYGRNGSVLAVPADGGGTPRLVRRGATAPAMQR</sequence>
<dbReference type="RefSeq" id="WP_397080209.1">
    <property type="nucleotide sequence ID" value="NZ_JBITGY010000002.1"/>
</dbReference>
<accession>A0ABW7YNW9</accession>
<keyword evidence="2" id="KW-1185">Reference proteome</keyword>
<dbReference type="InterPro" id="IPR011659">
    <property type="entry name" value="WD40"/>
</dbReference>
<name>A0ABW7YNW9_9ACTN</name>
<comment type="caution">
    <text evidence="1">The sequence shown here is derived from an EMBL/GenBank/DDBJ whole genome shotgun (WGS) entry which is preliminary data.</text>
</comment>
<dbReference type="Proteomes" id="UP001612741">
    <property type="component" value="Unassembled WGS sequence"/>
</dbReference>
<dbReference type="InterPro" id="IPR011042">
    <property type="entry name" value="6-blade_b-propeller_TolB-like"/>
</dbReference>
<organism evidence="1 2">
    <name type="scientific">Nonomuraea typhae</name>
    <dbReference type="NCBI Taxonomy" id="2603600"/>
    <lineage>
        <taxon>Bacteria</taxon>
        <taxon>Bacillati</taxon>
        <taxon>Actinomycetota</taxon>
        <taxon>Actinomycetes</taxon>
        <taxon>Streptosporangiales</taxon>
        <taxon>Streptosporangiaceae</taxon>
        <taxon>Nonomuraea</taxon>
    </lineage>
</organism>
<reference evidence="1 2" key="1">
    <citation type="submission" date="2024-10" db="EMBL/GenBank/DDBJ databases">
        <title>The Natural Products Discovery Center: Release of the First 8490 Sequenced Strains for Exploring Actinobacteria Biosynthetic Diversity.</title>
        <authorList>
            <person name="Kalkreuter E."/>
            <person name="Kautsar S.A."/>
            <person name="Yang D."/>
            <person name="Bader C.D."/>
            <person name="Teijaro C.N."/>
            <person name="Fluegel L."/>
            <person name="Davis C.M."/>
            <person name="Simpson J.R."/>
            <person name="Lauterbach L."/>
            <person name="Steele A.D."/>
            <person name="Gui C."/>
            <person name="Meng S."/>
            <person name="Li G."/>
            <person name="Viehrig K."/>
            <person name="Ye F."/>
            <person name="Su P."/>
            <person name="Kiefer A.F."/>
            <person name="Nichols A."/>
            <person name="Cepeda A.J."/>
            <person name="Yan W."/>
            <person name="Fan B."/>
            <person name="Jiang Y."/>
            <person name="Adhikari A."/>
            <person name="Zheng C.-J."/>
            <person name="Schuster L."/>
            <person name="Cowan T.M."/>
            <person name="Smanski M.J."/>
            <person name="Chevrette M.G."/>
            <person name="De Carvalho L.P.S."/>
            <person name="Shen B."/>
        </authorList>
    </citation>
    <scope>NUCLEOTIDE SEQUENCE [LARGE SCALE GENOMIC DNA]</scope>
    <source>
        <strain evidence="1 2">NPDC050545</strain>
    </source>
</reference>
<protein>
    <recommendedName>
        <fullName evidence="3">TolB-like translocation protein</fullName>
    </recommendedName>
</protein>
<gene>
    <name evidence="1" type="ORF">ACIBG2_08465</name>
</gene>
<dbReference type="SUPFAM" id="SSF69304">
    <property type="entry name" value="Tricorn protease N-terminal domain"/>
    <property type="match status" value="1"/>
</dbReference>
<dbReference type="Gene3D" id="2.120.10.30">
    <property type="entry name" value="TolB, C-terminal domain"/>
    <property type="match status" value="1"/>
</dbReference>
<evidence type="ECO:0008006" key="3">
    <source>
        <dbReference type="Google" id="ProtNLM"/>
    </source>
</evidence>
<dbReference type="Pfam" id="PF07676">
    <property type="entry name" value="PD40"/>
    <property type="match status" value="1"/>
</dbReference>
<evidence type="ECO:0000313" key="2">
    <source>
        <dbReference type="Proteomes" id="UP001612741"/>
    </source>
</evidence>
<dbReference type="EMBL" id="JBITGY010000002">
    <property type="protein sequence ID" value="MFI6497402.1"/>
    <property type="molecule type" value="Genomic_DNA"/>
</dbReference>
<evidence type="ECO:0000313" key="1">
    <source>
        <dbReference type="EMBL" id="MFI6497402.1"/>
    </source>
</evidence>
<dbReference type="PROSITE" id="PS51257">
    <property type="entry name" value="PROKAR_LIPOPROTEIN"/>
    <property type="match status" value="1"/>
</dbReference>
<proteinExistence type="predicted"/>